<dbReference type="AlphaFoldDB" id="X0T664"/>
<comment type="caution">
    <text evidence="1">The sequence shown here is derived from an EMBL/GenBank/DDBJ whole genome shotgun (WGS) entry which is preliminary data.</text>
</comment>
<organism evidence="1">
    <name type="scientific">marine sediment metagenome</name>
    <dbReference type="NCBI Taxonomy" id="412755"/>
    <lineage>
        <taxon>unclassified sequences</taxon>
        <taxon>metagenomes</taxon>
        <taxon>ecological metagenomes</taxon>
    </lineage>
</organism>
<accession>X0T664</accession>
<gene>
    <name evidence="1" type="ORF">S01H1_14280</name>
</gene>
<sequence>MKQKEINWDKLKGDYHLWRKELYRLTKELLTSSGRFELSKYNEEGYFHHVSDSEYFKQMRMDWDREKRVPEKWISKGYLPGIWTAMFNPHNTYSIARLPIHIIRFYFKEGFFIYNIENRNHKKIFASWNESSRKNPWKILKNDRRESLEERMKAYKCPTHKSFYEDNKFGAIVGYSDYISPVIVLEEAIERIEFLEL</sequence>
<protein>
    <submittedName>
        <fullName evidence="1">Uncharacterized protein</fullName>
    </submittedName>
</protein>
<dbReference type="EMBL" id="BARS01007417">
    <property type="protein sequence ID" value="GAF82836.1"/>
    <property type="molecule type" value="Genomic_DNA"/>
</dbReference>
<reference evidence="1" key="1">
    <citation type="journal article" date="2014" name="Front. Microbiol.">
        <title>High frequency of phylogenetically diverse reductive dehalogenase-homologous genes in deep subseafloor sedimentary metagenomes.</title>
        <authorList>
            <person name="Kawai M."/>
            <person name="Futagami T."/>
            <person name="Toyoda A."/>
            <person name="Takaki Y."/>
            <person name="Nishi S."/>
            <person name="Hori S."/>
            <person name="Arai W."/>
            <person name="Tsubouchi T."/>
            <person name="Morono Y."/>
            <person name="Uchiyama I."/>
            <person name="Ito T."/>
            <person name="Fujiyama A."/>
            <person name="Inagaki F."/>
            <person name="Takami H."/>
        </authorList>
    </citation>
    <scope>NUCLEOTIDE SEQUENCE</scope>
    <source>
        <strain evidence="1">Expedition CK06-06</strain>
    </source>
</reference>
<proteinExistence type="predicted"/>
<evidence type="ECO:0000313" key="1">
    <source>
        <dbReference type="EMBL" id="GAF82836.1"/>
    </source>
</evidence>
<name>X0T664_9ZZZZ</name>